<reference evidence="2 3" key="1">
    <citation type="submission" date="2018-12" db="EMBL/GenBank/DDBJ databases">
        <title>Dyella dinghuensis sp. nov. DHOA06 and Dyella choica sp. nov. 4M-K27, isolated from forest soil.</title>
        <authorList>
            <person name="Qiu L.-H."/>
            <person name="Gao Z.-H."/>
        </authorList>
    </citation>
    <scope>NUCLEOTIDE SEQUENCE [LARGE SCALE GENOMIC DNA]</scope>
    <source>
        <strain evidence="2 3">DHOA06</strain>
    </source>
</reference>
<keyword evidence="1" id="KW-1133">Transmembrane helix</keyword>
<dbReference type="OrthoDB" id="327431at2"/>
<feature type="transmembrane region" description="Helical" evidence="1">
    <location>
        <begin position="132"/>
        <end position="154"/>
    </location>
</feature>
<keyword evidence="1" id="KW-0812">Transmembrane</keyword>
<accession>A0A3S0RDD9</accession>
<feature type="transmembrane region" description="Helical" evidence="1">
    <location>
        <begin position="21"/>
        <end position="43"/>
    </location>
</feature>
<protein>
    <submittedName>
        <fullName evidence="2">Permease</fullName>
    </submittedName>
</protein>
<dbReference type="AlphaFoldDB" id="A0A3S0RDD9"/>
<feature type="transmembrane region" description="Helical" evidence="1">
    <location>
        <begin position="94"/>
        <end position="112"/>
    </location>
</feature>
<keyword evidence="1" id="KW-0472">Membrane</keyword>
<dbReference type="RefSeq" id="WP_126674071.1">
    <property type="nucleotide sequence ID" value="NZ_RYZR01000006.1"/>
</dbReference>
<feature type="transmembrane region" description="Helical" evidence="1">
    <location>
        <begin position="69"/>
        <end position="87"/>
    </location>
</feature>
<gene>
    <name evidence="2" type="ORF">EKH79_12020</name>
</gene>
<proteinExistence type="predicted"/>
<keyword evidence="3" id="KW-1185">Reference proteome</keyword>
<comment type="caution">
    <text evidence="2">The sequence shown here is derived from an EMBL/GenBank/DDBJ whole genome shotgun (WGS) entry which is preliminary data.</text>
</comment>
<evidence type="ECO:0000313" key="2">
    <source>
        <dbReference type="EMBL" id="RUL63134.1"/>
    </source>
</evidence>
<name>A0A3S0RDD9_9GAMM</name>
<sequence length="193" mass="20609">MIAGHFGFAAAVKSRETTTPLWALMLATVWLDIVFVPLFMAGIETVQKADDAHGGYGALIIHADYTHSFAGMAILSIVLGCLCGLFWGRRSGIVIGLVAASHWFLDLFVHRADLPILPGNIGNFPTFGFGLWRHPSVSAVIELALVLGGAWLYWRAANRAATAAGKGQRAASISAALIAIFGVLILWMDFTAA</sequence>
<evidence type="ECO:0000313" key="3">
    <source>
        <dbReference type="Proteomes" id="UP000267077"/>
    </source>
</evidence>
<dbReference type="EMBL" id="RYZR01000006">
    <property type="protein sequence ID" value="RUL63134.1"/>
    <property type="molecule type" value="Genomic_DNA"/>
</dbReference>
<dbReference type="Proteomes" id="UP000267077">
    <property type="component" value="Unassembled WGS sequence"/>
</dbReference>
<feature type="transmembrane region" description="Helical" evidence="1">
    <location>
        <begin position="170"/>
        <end position="188"/>
    </location>
</feature>
<organism evidence="2 3">
    <name type="scientific">Dyella dinghuensis</name>
    <dbReference type="NCBI Taxonomy" id="1920169"/>
    <lineage>
        <taxon>Bacteria</taxon>
        <taxon>Pseudomonadati</taxon>
        <taxon>Pseudomonadota</taxon>
        <taxon>Gammaproteobacteria</taxon>
        <taxon>Lysobacterales</taxon>
        <taxon>Rhodanobacteraceae</taxon>
        <taxon>Dyella</taxon>
    </lineage>
</organism>
<evidence type="ECO:0000256" key="1">
    <source>
        <dbReference type="SAM" id="Phobius"/>
    </source>
</evidence>